<keyword evidence="5" id="KW-0969">Cilium</keyword>
<proteinExistence type="inferred from homology"/>
<sequence length="431" mass="49102">MSCLATAVCIHLTKIYTPKMSYRDIRNLIETLRVLGYPNLVSMESFRSPNFPLTADLLVWLSKRFDPDFDAPADISTEDERVKLVRNVAEFMAVKVNVRLNTKRLYQADGYSVKELLKITKILHEALLSNLEQDNDDEFLENNVDLRDFDVADKLNELKFSRQLANEITTTGSHLYDLLGKEADLKIARQRSIARQFELSEVESGIKEAIKSINRDISETKQLIDNVAATEATLDSKIEKRNVEISRYEKRLQALKKVRPAFLEEFTALEKELEELFVQYSLRLRCLHSLEKQFAESESTQMEKQIELGLPQIPTIPLEKIDETDLFLEKNETGVDRSGATNRHERQKAATASRSKLEDTGKAPGTLQPPMFGSQSSLDLSSDSDDLFLDKDEPELMHSDESMTLELSSVDRRAPSGRLQSSKVQDSDDDF</sequence>
<dbReference type="InterPro" id="IPR019366">
    <property type="entry name" value="Clusterin-associated_protein-1"/>
</dbReference>
<evidence type="ECO:0000313" key="8">
    <source>
        <dbReference type="EMBL" id="CAG9863355.1"/>
    </source>
</evidence>
<dbReference type="Pfam" id="PF10234">
    <property type="entry name" value="Cluap1"/>
    <property type="match status" value="1"/>
</dbReference>
<evidence type="ECO:0000256" key="1">
    <source>
        <dbReference type="ARBA" id="ARBA00004138"/>
    </source>
</evidence>
<feature type="compositionally biased region" description="Basic and acidic residues" evidence="7">
    <location>
        <begin position="388"/>
        <end position="401"/>
    </location>
</feature>
<dbReference type="GO" id="GO:0060271">
    <property type="term" value="P:cilium assembly"/>
    <property type="evidence" value="ECO:0007669"/>
    <property type="project" value="TreeGrafter"/>
</dbReference>
<evidence type="ECO:0000256" key="4">
    <source>
        <dbReference type="ARBA" id="ARBA00023054"/>
    </source>
</evidence>
<evidence type="ECO:0008006" key="10">
    <source>
        <dbReference type="Google" id="ProtNLM"/>
    </source>
</evidence>
<feature type="region of interest" description="Disordered" evidence="7">
    <location>
        <begin position="332"/>
        <end position="431"/>
    </location>
</feature>
<keyword evidence="9" id="KW-1185">Reference proteome</keyword>
<dbReference type="Proteomes" id="UP001153712">
    <property type="component" value="Chromosome 6"/>
</dbReference>
<organism evidence="8 9">
    <name type="scientific">Phyllotreta striolata</name>
    <name type="common">Striped flea beetle</name>
    <name type="synonym">Crioceris striolata</name>
    <dbReference type="NCBI Taxonomy" id="444603"/>
    <lineage>
        <taxon>Eukaryota</taxon>
        <taxon>Metazoa</taxon>
        <taxon>Ecdysozoa</taxon>
        <taxon>Arthropoda</taxon>
        <taxon>Hexapoda</taxon>
        <taxon>Insecta</taxon>
        <taxon>Pterygota</taxon>
        <taxon>Neoptera</taxon>
        <taxon>Endopterygota</taxon>
        <taxon>Coleoptera</taxon>
        <taxon>Polyphaga</taxon>
        <taxon>Cucujiformia</taxon>
        <taxon>Chrysomeloidea</taxon>
        <taxon>Chrysomelidae</taxon>
        <taxon>Galerucinae</taxon>
        <taxon>Alticini</taxon>
        <taxon>Phyllotreta</taxon>
    </lineage>
</organism>
<evidence type="ECO:0000313" key="9">
    <source>
        <dbReference type="Proteomes" id="UP001153712"/>
    </source>
</evidence>
<dbReference type="PANTHER" id="PTHR21547">
    <property type="entry name" value="CLUSTERIN ASSOCIATED PROTEIN 1"/>
    <property type="match status" value="1"/>
</dbReference>
<dbReference type="EMBL" id="OU900099">
    <property type="protein sequence ID" value="CAG9863355.1"/>
    <property type="molecule type" value="Genomic_DNA"/>
</dbReference>
<keyword evidence="4" id="KW-0175">Coiled coil</keyword>
<evidence type="ECO:0000256" key="5">
    <source>
        <dbReference type="ARBA" id="ARBA00023069"/>
    </source>
</evidence>
<evidence type="ECO:0000256" key="2">
    <source>
        <dbReference type="ARBA" id="ARBA00008340"/>
    </source>
</evidence>
<keyword evidence="3" id="KW-0970">Cilium biogenesis/degradation</keyword>
<evidence type="ECO:0000256" key="3">
    <source>
        <dbReference type="ARBA" id="ARBA00022794"/>
    </source>
</evidence>
<evidence type="ECO:0000256" key="7">
    <source>
        <dbReference type="SAM" id="MobiDB-lite"/>
    </source>
</evidence>
<comment type="subcellular location">
    <subcellularLocation>
        <location evidence="1">Cell projection</location>
        <location evidence="1">Cilium</location>
    </subcellularLocation>
</comment>
<comment type="similarity">
    <text evidence="2">Belongs to the CLUAP1 family.</text>
</comment>
<name>A0A9N9XRM8_PHYSR</name>
<dbReference type="GO" id="GO:0030992">
    <property type="term" value="C:intraciliary transport particle B"/>
    <property type="evidence" value="ECO:0007669"/>
    <property type="project" value="TreeGrafter"/>
</dbReference>
<dbReference type="OrthoDB" id="438545at2759"/>
<dbReference type="GO" id="GO:0005815">
    <property type="term" value="C:microtubule organizing center"/>
    <property type="evidence" value="ECO:0007669"/>
    <property type="project" value="TreeGrafter"/>
</dbReference>
<dbReference type="AlphaFoldDB" id="A0A9N9XRM8"/>
<reference evidence="8" key="1">
    <citation type="submission" date="2022-01" db="EMBL/GenBank/DDBJ databases">
        <authorList>
            <person name="King R."/>
        </authorList>
    </citation>
    <scope>NUCLEOTIDE SEQUENCE</scope>
</reference>
<dbReference type="GO" id="GO:0005929">
    <property type="term" value="C:cilium"/>
    <property type="evidence" value="ECO:0007669"/>
    <property type="project" value="UniProtKB-SubCell"/>
</dbReference>
<protein>
    <recommendedName>
        <fullName evidence="10">Clusterin-associated protein 1</fullName>
    </recommendedName>
</protein>
<evidence type="ECO:0000256" key="6">
    <source>
        <dbReference type="ARBA" id="ARBA00023273"/>
    </source>
</evidence>
<keyword evidence="6" id="KW-0966">Cell projection</keyword>
<gene>
    <name evidence="8" type="ORF">PHYEVI_LOCUS9647</name>
</gene>
<dbReference type="PANTHER" id="PTHR21547:SF0">
    <property type="entry name" value="CLUSTERIN-ASSOCIATED PROTEIN 1"/>
    <property type="match status" value="1"/>
</dbReference>
<accession>A0A9N9XRM8</accession>